<dbReference type="Proteomes" id="UP000178951">
    <property type="component" value="Unassembled WGS sequence"/>
</dbReference>
<organism evidence="6 7">
    <name type="scientific">candidate division WOR-1 bacterium RIFOXYB2_FULL_48_7</name>
    <dbReference type="NCBI Taxonomy" id="1802583"/>
    <lineage>
        <taxon>Bacteria</taxon>
        <taxon>Bacillati</taxon>
        <taxon>Saganbacteria</taxon>
    </lineage>
</organism>
<keyword evidence="2" id="KW-0472">Membrane</keyword>
<comment type="caution">
    <text evidence="6">The sequence shown here is derived from an EMBL/GenBank/DDBJ whole genome shotgun (WGS) entry which is preliminary data.</text>
</comment>
<evidence type="ECO:0000256" key="3">
    <source>
        <dbReference type="PROSITE-ProRule" id="PRU00339"/>
    </source>
</evidence>
<dbReference type="Pfam" id="PF14559">
    <property type="entry name" value="TPR_19"/>
    <property type="match status" value="1"/>
</dbReference>
<accession>A0A1F4TLU5</accession>
<proteinExistence type="predicted"/>
<dbReference type="Gene3D" id="2.40.160.50">
    <property type="entry name" value="membrane protein fhac: a member of the omp85/tpsb transporter family"/>
    <property type="match status" value="1"/>
</dbReference>
<dbReference type="STRING" id="1802583.A2311_01910"/>
<feature type="domain" description="Bacterial surface antigen (D15)" evidence="5">
    <location>
        <begin position="1043"/>
        <end position="1323"/>
    </location>
</feature>
<evidence type="ECO:0000256" key="2">
    <source>
        <dbReference type="ARBA" id="ARBA00023136"/>
    </source>
</evidence>
<feature type="region of interest" description="Disordered" evidence="4">
    <location>
        <begin position="21"/>
        <end position="50"/>
    </location>
</feature>
<dbReference type="Gene3D" id="1.25.40.10">
    <property type="entry name" value="Tetratricopeptide repeat domain"/>
    <property type="match status" value="1"/>
</dbReference>
<dbReference type="InterPro" id="IPR011990">
    <property type="entry name" value="TPR-like_helical_dom_sf"/>
</dbReference>
<evidence type="ECO:0000313" key="7">
    <source>
        <dbReference type="Proteomes" id="UP000178951"/>
    </source>
</evidence>
<dbReference type="EMBL" id="MEUF01000056">
    <property type="protein sequence ID" value="OGC33702.1"/>
    <property type="molecule type" value="Genomic_DNA"/>
</dbReference>
<evidence type="ECO:0000259" key="5">
    <source>
        <dbReference type="Pfam" id="PF01103"/>
    </source>
</evidence>
<feature type="repeat" description="TPR" evidence="3">
    <location>
        <begin position="366"/>
        <end position="399"/>
    </location>
</feature>
<dbReference type="GO" id="GO:0019867">
    <property type="term" value="C:outer membrane"/>
    <property type="evidence" value="ECO:0007669"/>
    <property type="project" value="InterPro"/>
</dbReference>
<evidence type="ECO:0000313" key="6">
    <source>
        <dbReference type="EMBL" id="OGC33702.1"/>
    </source>
</evidence>
<dbReference type="InterPro" id="IPR000184">
    <property type="entry name" value="Bac_surfAg_D15"/>
</dbReference>
<protein>
    <recommendedName>
        <fullName evidence="5">Bacterial surface antigen (D15) domain-containing protein</fullName>
    </recommendedName>
</protein>
<keyword evidence="3" id="KW-0802">TPR repeat</keyword>
<dbReference type="InterPro" id="IPR019734">
    <property type="entry name" value="TPR_rpt"/>
</dbReference>
<name>A0A1F4TLU5_UNCSA</name>
<evidence type="ECO:0000256" key="4">
    <source>
        <dbReference type="SAM" id="MobiDB-lite"/>
    </source>
</evidence>
<reference evidence="6 7" key="1">
    <citation type="journal article" date="2016" name="Nat. Commun.">
        <title>Thousands of microbial genomes shed light on interconnected biogeochemical processes in an aquifer system.</title>
        <authorList>
            <person name="Anantharaman K."/>
            <person name="Brown C.T."/>
            <person name="Hug L.A."/>
            <person name="Sharon I."/>
            <person name="Castelle C.J."/>
            <person name="Probst A.J."/>
            <person name="Thomas B.C."/>
            <person name="Singh A."/>
            <person name="Wilkins M.J."/>
            <person name="Karaoz U."/>
            <person name="Brodie E.L."/>
            <person name="Williams K.H."/>
            <person name="Hubbard S.S."/>
            <person name="Banfield J.F."/>
        </authorList>
    </citation>
    <scope>NUCLEOTIDE SEQUENCE [LARGE SCALE GENOMIC DNA]</scope>
</reference>
<comment type="subcellular location">
    <subcellularLocation>
        <location evidence="1">Membrane</location>
    </subcellularLocation>
</comment>
<dbReference type="SUPFAM" id="SSF48452">
    <property type="entry name" value="TPR-like"/>
    <property type="match status" value="1"/>
</dbReference>
<dbReference type="PROSITE" id="PS50005">
    <property type="entry name" value="TPR"/>
    <property type="match status" value="1"/>
</dbReference>
<dbReference type="Pfam" id="PF01103">
    <property type="entry name" value="Omp85"/>
    <property type="match status" value="1"/>
</dbReference>
<feature type="compositionally biased region" description="Polar residues" evidence="4">
    <location>
        <begin position="24"/>
        <end position="43"/>
    </location>
</feature>
<dbReference type="SMART" id="SM00028">
    <property type="entry name" value="TPR"/>
    <property type="match status" value="3"/>
</dbReference>
<evidence type="ECO:0000256" key="1">
    <source>
        <dbReference type="ARBA" id="ARBA00004370"/>
    </source>
</evidence>
<gene>
    <name evidence="6" type="ORF">A2311_01910</name>
</gene>
<sequence length="1336" mass="146549">MSGVTATTGTASTIVRQIMADRAGSTQSPEPAVTLPSTASLPNITPPPEIQQISDESRLQGLPPLDYLLAKYAQLVEKSGEAIPETTDPALKIMLQLEVILRNGSDPAALSQLRQTVEALPADYRFKPYLLLIYAVKAAQAKAISQTALSSLLEQALKLGESNADLQYLGYKLYLQLGNEAKAFDLLMRSYHLLAKLPPEGQLYSLDNWQAEVRELAPLLPPDLLLEVAAFFSSKAAQAAGAQAYDTAVTYLASAIKLIEIIDTGQDKSLALLTGHLHMQISELCLAKDEIYEAYNELSIAAQAYEAAPADDPIAQLTLAEIYLKFLLINRQQPARETYLIYGSQKCRYKALAVLAAVESQTGDQPALLGKLAELYLAAGQLAKTIELYKRLTQLEPNNPAAWLKLGDFLLGQGEIEPAFSAYKQGLQAALANKDLSSLSDAYLRFSLLKTNAQKQLVDLQTGQPTPLQELLNFVTQSLMLCLNPLGTLPRLISGALGSQKQFDEAELQLIIKESADLEGSCLAHLNQIAIENNDLNIYFNLYAQITGRTVVFAQLLAEMAATITKPEKISAYRQLSEQVRQQALGMIEIVSSGPFAQHIDDEFARALASQDPALLTNSTREIYSALMAFYQLLSMADLPTEIKSPLAAETDELFPRLRQLLKRANELAQERKEPALALQFAQLASELALHLPPNLKSQKRQLFDQAGELLQSSITLAKDNQDENTLFTIAAGLYATPQYSALAVTALTDLAGNDLKRLQALSLFLLDLWTKGEQESSLTSQEIRQALGEKLKELYGLMLENKAASREEKVNCCRQLWIIGQLDEAYLGYMRLAMEEKGNKDWLGPFYYELGLMGFARGKPEKGLEWLEKALKEGRFSSAQKAVLAAQLELLRQQKSPADFPVTSDILPAYRLWAASLLYQIWGGTSEQAINDLLFSEGLKPVETITAIEIVGNQRTASEIYLQELQFAGITVGRPLDTSLAEVRAKLESASRRLGTFKITDVHLINGRLIVLVEEKSNWDIRIDGGAAGHGFDGSTTFGYKNLFGRGVRAGASFNFAYQKDLAGIKSFKYFGGRLYYFDPTLFVVGKDRPVSGGATLEHKTRFNPRFNSIEVMTGGELSLGIQITRDSTLTLSPRFYHVKETRFGGTYYEGGVRLTYAMDKRDNPLFPTNGFYFSASVEPGFYQTGNGGEFYFNSPLDFRYYQPLGLGFVLALRAAAGFGYNLMGGSQYSLGGGMMNPYVRGASGPAGGGNIMLSLSGELRAPLIDVNKLADVAEDYPIKIQPYVLVDGGLIPGSRGQYGVGGGVRILLPVIGLINIGYSYPGGFFLWFGDSGWN</sequence>